<comment type="caution">
    <text evidence="1">The sequence shown here is derived from an EMBL/GenBank/DDBJ whole genome shotgun (WGS) entry which is preliminary data.</text>
</comment>
<name>A0ABQ0IW80_GLUTH</name>
<dbReference type="Proteomes" id="UP000018209">
    <property type="component" value="Unassembled WGS sequence"/>
</dbReference>
<protein>
    <submittedName>
        <fullName evidence="1">Uncharacterized protein</fullName>
    </submittedName>
</protein>
<dbReference type="EMBL" id="BASM01000016">
    <property type="protein sequence ID" value="GAD26446.1"/>
    <property type="molecule type" value="Genomic_DNA"/>
</dbReference>
<reference evidence="1 2" key="1">
    <citation type="submission" date="2013-08" db="EMBL/GenBank/DDBJ databases">
        <title>Gluconobacter thailandicus NBRC 3257 whole genome sequence.</title>
        <authorList>
            <person name="Matsutani M."/>
            <person name="Yakushi T."/>
            <person name="Matsushita K."/>
        </authorList>
    </citation>
    <scope>NUCLEOTIDE SEQUENCE [LARGE SCALE GENOMIC DNA]</scope>
    <source>
        <strain evidence="1 2">NBRC 3257</strain>
    </source>
</reference>
<sequence length="76" mass="8734">MMIVALLFGLVVTVWAVVALLRHPTFERRIASLERGHAANEERDRHTAQMLQKISNDQEQSNKLLHLIVEGHLRKP</sequence>
<keyword evidence="2" id="KW-1185">Reference proteome</keyword>
<evidence type="ECO:0000313" key="2">
    <source>
        <dbReference type="Proteomes" id="UP000018209"/>
    </source>
</evidence>
<gene>
    <name evidence="1" type="ORF">NBRC3257_1445</name>
</gene>
<organism evidence="1 2">
    <name type="scientific">Gluconobacter thailandicus NBRC 3257</name>
    <dbReference type="NCBI Taxonomy" id="1381097"/>
    <lineage>
        <taxon>Bacteria</taxon>
        <taxon>Pseudomonadati</taxon>
        <taxon>Pseudomonadota</taxon>
        <taxon>Alphaproteobacteria</taxon>
        <taxon>Acetobacterales</taxon>
        <taxon>Acetobacteraceae</taxon>
        <taxon>Gluconobacter</taxon>
    </lineage>
</organism>
<accession>A0ABQ0IW80</accession>
<evidence type="ECO:0000313" key="1">
    <source>
        <dbReference type="EMBL" id="GAD26446.1"/>
    </source>
</evidence>
<proteinExistence type="predicted"/>